<gene>
    <name evidence="1" type="ordered locus">Anacy_1401</name>
</gene>
<accession>K9ZE89</accession>
<sequence>MAKRFNNLQAALTFLRTPGAAEGAEIPDAPAGTVLKKFQDYKAGKVDLDYPRSTGSLPGETIIIAIKPFGLPAADTDAYKSSVSTRSSGEYATFGLSETVLGIDATPQAGDIDATGYVPAKAICRNITGTTASTKTSKLTGLPYKSKSNASYTFPVGRTSTNPSWSEQKAAILTAVNAATGNKSASFKSEKF</sequence>
<dbReference type="AlphaFoldDB" id="K9ZE89"/>
<dbReference type="PATRIC" id="fig|272123.3.peg.1533"/>
<organism evidence="1 2">
    <name type="scientific">Anabaena cylindrica (strain ATCC 27899 / PCC 7122)</name>
    <dbReference type="NCBI Taxonomy" id="272123"/>
    <lineage>
        <taxon>Bacteria</taxon>
        <taxon>Bacillati</taxon>
        <taxon>Cyanobacteriota</taxon>
        <taxon>Cyanophyceae</taxon>
        <taxon>Nostocales</taxon>
        <taxon>Nostocaceae</taxon>
        <taxon>Anabaena</taxon>
    </lineage>
</organism>
<dbReference type="HOGENOM" id="CLU_1426150_0_0_3"/>
<proteinExistence type="predicted"/>
<dbReference type="Proteomes" id="UP000010474">
    <property type="component" value="Chromosome"/>
</dbReference>
<reference evidence="2" key="1">
    <citation type="journal article" date="2013" name="Proc. Natl. Acad. Sci. U.S.A.">
        <title>Improving the coverage of the cyanobacterial phylum using diversity-driven genome sequencing.</title>
        <authorList>
            <person name="Shih P.M."/>
            <person name="Wu D."/>
            <person name="Latifi A."/>
            <person name="Axen S.D."/>
            <person name="Fewer D.P."/>
            <person name="Talla E."/>
            <person name="Calteau A."/>
            <person name="Cai F."/>
            <person name="Tandeau de Marsac N."/>
            <person name="Rippka R."/>
            <person name="Herdman M."/>
            <person name="Sivonen K."/>
            <person name="Coursin T."/>
            <person name="Laurent T."/>
            <person name="Goodwin L."/>
            <person name="Nolan M."/>
            <person name="Davenport K.W."/>
            <person name="Han C.S."/>
            <person name="Rubin E.M."/>
            <person name="Eisen J.A."/>
            <person name="Woyke T."/>
            <person name="Gugger M."/>
            <person name="Kerfeld C.A."/>
        </authorList>
    </citation>
    <scope>NUCLEOTIDE SEQUENCE [LARGE SCALE GENOMIC DNA]</scope>
    <source>
        <strain evidence="2">ATCC 27899 / PCC 7122</strain>
    </source>
</reference>
<protein>
    <submittedName>
        <fullName evidence="1">Uncharacterized protein</fullName>
    </submittedName>
</protein>
<dbReference type="KEGG" id="acy:Anacy_1401"/>
<keyword evidence="2" id="KW-1185">Reference proteome</keyword>
<dbReference type="EMBL" id="CP003659">
    <property type="protein sequence ID" value="AFZ56912.1"/>
    <property type="molecule type" value="Genomic_DNA"/>
</dbReference>
<dbReference type="eggNOG" id="ENOG50307Q8">
    <property type="taxonomic scope" value="Bacteria"/>
</dbReference>
<name>K9ZE89_ANACC</name>
<dbReference type="STRING" id="272123.Anacy_1401"/>
<dbReference type="OrthoDB" id="495855at2"/>
<evidence type="ECO:0000313" key="2">
    <source>
        <dbReference type="Proteomes" id="UP000010474"/>
    </source>
</evidence>
<evidence type="ECO:0000313" key="1">
    <source>
        <dbReference type="EMBL" id="AFZ56912.1"/>
    </source>
</evidence>
<dbReference type="RefSeq" id="WP_015213563.1">
    <property type="nucleotide sequence ID" value="NC_019771.1"/>
</dbReference>